<dbReference type="InterPro" id="IPR051697">
    <property type="entry name" value="Patched_domain-protein"/>
</dbReference>
<feature type="compositionally biased region" description="Basic and acidic residues" evidence="8">
    <location>
        <begin position="697"/>
        <end position="718"/>
    </location>
</feature>
<feature type="compositionally biased region" description="Polar residues" evidence="8">
    <location>
        <begin position="783"/>
        <end position="794"/>
    </location>
</feature>
<comment type="subcellular location">
    <subcellularLocation>
        <location evidence="1">Cell membrane</location>
        <topology evidence="1">Multi-pass membrane protein</topology>
    </subcellularLocation>
</comment>
<proteinExistence type="inferred from homology"/>
<feature type="compositionally biased region" description="Low complexity" evidence="8">
    <location>
        <begin position="611"/>
        <end position="625"/>
    </location>
</feature>
<accession>A0A183BVT0</accession>
<evidence type="ECO:0000256" key="5">
    <source>
        <dbReference type="ARBA" id="ARBA00022989"/>
    </source>
</evidence>
<feature type="transmembrane region" description="Helical" evidence="9">
    <location>
        <begin position="310"/>
        <end position="331"/>
    </location>
</feature>
<feature type="transmembrane region" description="Helical" evidence="9">
    <location>
        <begin position="40"/>
        <end position="63"/>
    </location>
</feature>
<feature type="transmembrane region" description="Helical" evidence="9">
    <location>
        <begin position="399"/>
        <end position="419"/>
    </location>
</feature>
<evidence type="ECO:0000256" key="3">
    <source>
        <dbReference type="ARBA" id="ARBA00022475"/>
    </source>
</evidence>
<keyword evidence="5 9" id="KW-1133">Transmembrane helix</keyword>
<feature type="transmembrane region" description="Helical" evidence="9">
    <location>
        <begin position="858"/>
        <end position="880"/>
    </location>
</feature>
<dbReference type="WBParaSite" id="GPLIN_000471800">
    <property type="protein sequence ID" value="GPLIN_000471800"/>
    <property type="gene ID" value="GPLIN_000471800"/>
</dbReference>
<dbReference type="PANTHER" id="PTHR10796:SF90">
    <property type="entry name" value="SSD DOMAIN-CONTAINING PROTEIN"/>
    <property type="match status" value="1"/>
</dbReference>
<evidence type="ECO:0000256" key="7">
    <source>
        <dbReference type="ARBA" id="ARBA00023180"/>
    </source>
</evidence>
<keyword evidence="6 9" id="KW-0472">Membrane</keyword>
<reference evidence="10" key="2">
    <citation type="submission" date="2014-05" db="EMBL/GenBank/DDBJ databases">
        <title>The genome and life-stage specific transcriptomes of Globodera pallida elucidate key aspects of plant parasitism by a cyst nematode.</title>
        <authorList>
            <person name="Cotton J.A."/>
            <person name="Lilley C.J."/>
            <person name="Jones L.M."/>
            <person name="Kikuchi T."/>
            <person name="Reid A.J."/>
            <person name="Thorpe P."/>
            <person name="Tsai I.J."/>
            <person name="Beasley H."/>
            <person name="Blok V."/>
            <person name="Cock P.J.A."/>
            <person name="Van den Akker S.E."/>
            <person name="Holroyd N."/>
            <person name="Hunt M."/>
            <person name="Mantelin S."/>
            <person name="Naghra H."/>
            <person name="Pain A."/>
            <person name="Palomares-Rius J.E."/>
            <person name="Zarowiecki M."/>
            <person name="Berriman M."/>
            <person name="Jones J.T."/>
            <person name="Urwin P.E."/>
        </authorList>
    </citation>
    <scope>NUCLEOTIDE SEQUENCE [LARGE SCALE GENOMIC DNA]</scope>
    <source>
        <strain evidence="10">Lindley</strain>
    </source>
</reference>
<keyword evidence="4 9" id="KW-0812">Transmembrane</keyword>
<evidence type="ECO:0000256" key="8">
    <source>
        <dbReference type="SAM" id="MobiDB-lite"/>
    </source>
</evidence>
<dbReference type="PANTHER" id="PTHR10796">
    <property type="entry name" value="PATCHED-RELATED"/>
    <property type="match status" value="1"/>
</dbReference>
<dbReference type="Gene3D" id="1.20.1640.10">
    <property type="entry name" value="Multidrug efflux transporter AcrB transmembrane domain"/>
    <property type="match status" value="1"/>
</dbReference>
<dbReference type="AlphaFoldDB" id="A0A183BVT0"/>
<dbReference type="GO" id="GO:0018996">
    <property type="term" value="P:molting cycle, collagen and cuticulin-based cuticle"/>
    <property type="evidence" value="ECO:0007669"/>
    <property type="project" value="TreeGrafter"/>
</dbReference>
<evidence type="ECO:0000256" key="2">
    <source>
        <dbReference type="ARBA" id="ARBA00005585"/>
    </source>
</evidence>
<keyword evidence="10" id="KW-1185">Reference proteome</keyword>
<evidence type="ECO:0000313" key="11">
    <source>
        <dbReference type="WBParaSite" id="GPLIN_000471800"/>
    </source>
</evidence>
<dbReference type="SUPFAM" id="SSF82866">
    <property type="entry name" value="Multidrug efflux transporter AcrB transmembrane domain"/>
    <property type="match status" value="1"/>
</dbReference>
<feature type="transmembrane region" description="Helical" evidence="9">
    <location>
        <begin position="431"/>
        <end position="457"/>
    </location>
</feature>
<feature type="region of interest" description="Disordered" evidence="8">
    <location>
        <begin position="609"/>
        <end position="628"/>
    </location>
</feature>
<dbReference type="Proteomes" id="UP000050741">
    <property type="component" value="Unassembled WGS sequence"/>
</dbReference>
<evidence type="ECO:0000256" key="9">
    <source>
        <dbReference type="SAM" id="Phobius"/>
    </source>
</evidence>
<keyword evidence="7" id="KW-0325">Glycoprotein</keyword>
<feature type="region of interest" description="Disordered" evidence="8">
    <location>
        <begin position="685"/>
        <end position="800"/>
    </location>
</feature>
<name>A0A183BVT0_GLOPA</name>
<reference evidence="10" key="1">
    <citation type="submission" date="2013-12" db="EMBL/GenBank/DDBJ databases">
        <authorList>
            <person name="Aslett M."/>
        </authorList>
    </citation>
    <scope>NUCLEOTIDE SEQUENCE [LARGE SCALE GENOMIC DNA]</scope>
    <source>
        <strain evidence="10">Lindley</strain>
    </source>
</reference>
<dbReference type="GO" id="GO:0005886">
    <property type="term" value="C:plasma membrane"/>
    <property type="evidence" value="ECO:0007669"/>
    <property type="project" value="UniProtKB-SubCell"/>
</dbReference>
<dbReference type="FunFam" id="1.20.1640.10:FF:000013">
    <property type="entry name" value="PaTched Related family"/>
    <property type="match status" value="1"/>
</dbReference>
<dbReference type="GO" id="GO:0006897">
    <property type="term" value="P:endocytosis"/>
    <property type="evidence" value="ECO:0007669"/>
    <property type="project" value="TreeGrafter"/>
</dbReference>
<feature type="transmembrane region" description="Helical" evidence="9">
    <location>
        <begin position="286"/>
        <end position="304"/>
    </location>
</feature>
<comment type="similarity">
    <text evidence="2">Belongs to the patched family.</text>
</comment>
<feature type="compositionally biased region" description="Basic and acidic residues" evidence="8">
    <location>
        <begin position="745"/>
        <end position="767"/>
    </location>
</feature>
<evidence type="ECO:0000256" key="6">
    <source>
        <dbReference type="ARBA" id="ARBA00023136"/>
    </source>
</evidence>
<evidence type="ECO:0000256" key="4">
    <source>
        <dbReference type="ARBA" id="ARBA00022692"/>
    </source>
</evidence>
<evidence type="ECO:0000256" key="1">
    <source>
        <dbReference type="ARBA" id="ARBA00004651"/>
    </source>
</evidence>
<protein>
    <submittedName>
        <fullName evidence="11">SSD domain-containing protein</fullName>
    </submittedName>
</protein>
<evidence type="ECO:0000313" key="10">
    <source>
        <dbReference type="Proteomes" id="UP000050741"/>
    </source>
</evidence>
<organism evidence="10 11">
    <name type="scientific">Globodera pallida</name>
    <name type="common">Potato cyst nematode worm</name>
    <name type="synonym">Heterodera pallida</name>
    <dbReference type="NCBI Taxonomy" id="36090"/>
    <lineage>
        <taxon>Eukaryota</taxon>
        <taxon>Metazoa</taxon>
        <taxon>Ecdysozoa</taxon>
        <taxon>Nematoda</taxon>
        <taxon>Chromadorea</taxon>
        <taxon>Rhabditida</taxon>
        <taxon>Tylenchina</taxon>
        <taxon>Tylenchomorpha</taxon>
        <taxon>Tylenchoidea</taxon>
        <taxon>Heteroderidae</taxon>
        <taxon>Heteroderinae</taxon>
        <taxon>Globodera</taxon>
    </lineage>
</organism>
<keyword evidence="3" id="KW-1003">Cell membrane</keyword>
<dbReference type="GO" id="GO:0030659">
    <property type="term" value="C:cytoplasmic vesicle membrane"/>
    <property type="evidence" value="ECO:0007669"/>
    <property type="project" value="TreeGrafter"/>
</dbReference>
<feature type="region of interest" description="Disordered" evidence="8">
    <location>
        <begin position="888"/>
        <end position="926"/>
    </location>
</feature>
<sequence length="926" mass="103268">MHKMSPIKETGEEEGGKAKNKAKLLDDLLETYCALLKNRVFAGLLLFAVCCYWYGAICGSLIIQPKLDTRKILPKGSKLQETFTLLERFVWADHLTVTVIVNGILNVSSTEELKFFYEMVEDFERMPRSKGPKSSLVWLRDFEKFCRDEDGSTERMEEFLAELELEGPAKRTPFGAEGEKKGWKQPGRVDLCRLEQFLELPFYAHWASFVRQHSSDKNNACPSVHSFILMFAYQNTSNWEVRIELMQQWRAIAESRSRQMPWLNVTVWEQNSQFVDQMLSLPEVTVHSWLLTFICMLFVCALFVPNPFSVLVAGVSISSISVGVFGFLSWLHFDLDPITMAATLMSIGLSVDFTAHVTYHFRQAHRVELSTDPLTGFKNMRLVPLLNQEDKLKHTLAAVGWPMLQSGVSTALCISPLLFTYKYAPSVFACAVFLVSGWGLLHGLLVLPCVLCLLPAWCSSSRPFRSVAFFVSWRRKLRICNGKKLANGEENLGELVEKGELKTMKKLGRRLQRLRENLSASMGGYGVPSPIGTADTEDQAKAAGVTAFGPGYLANQVDDGPFGVGRDPPGGVRSPHSSKLYIPTVSSGGSKGQQAAVSAEFETVDAQAMVNRPTTETTTENGPTRDYADYDSDVTVPPNLTDLLANLQPEDISARSLQKMFRDSVSDRRTLLQGFDLLIRKMNNKKTKKDDEDEDGEEKKTKKDVEDEDGEEKKTKKDDEDEDGEENAKTTSGRRGGRQVTEEQENGREGEREHRKTRESNQQRTARDSLSQTAVSPLAKKQAQPSLSAPNSGQWPDDVGERHSFRQFDASIDPPMIAGQLLIYDLDEKPPNIEEPDFHQNWKLKKSAEDCPITRNGLTIALIGSGSLALILLLIAFAVLSMLRKQSTDGGEETGEPDAEGRKRTPTAGGARSAGDGGRWGEPLFC</sequence>
<reference evidence="11" key="3">
    <citation type="submission" date="2016-06" db="UniProtKB">
        <authorList>
            <consortium name="WormBaseParasite"/>
        </authorList>
    </citation>
    <scope>IDENTIFICATION</scope>
</reference>